<sequence length="236" mass="26071">MHAPHEGGVITRSTDIEPTLAEVLGELRALDEPRIRTVNERHGDDHGVNLTKLRAMAKRLRTQPELSSALWATGDTAARLLALLICRPKAFGAAELDAMVREADRPKVHDWFVNYVAKKSAHAEELRTSWMNDPAAGVAAAGWALTSDRVVKRPDDLDLAALLDIIEAEMATAPPRVQWAMNTCLATIGIERPECRSRAIDIGKRLRVLEDYPTSPGCTSPYAPVWIAEIVRRREG</sequence>
<dbReference type="Gene3D" id="1.25.10.90">
    <property type="match status" value="1"/>
</dbReference>
<evidence type="ECO:0008006" key="3">
    <source>
        <dbReference type="Google" id="ProtNLM"/>
    </source>
</evidence>
<dbReference type="Pfam" id="PF08713">
    <property type="entry name" value="DNA_alkylation"/>
    <property type="match status" value="1"/>
</dbReference>
<dbReference type="PANTHER" id="PTHR41291">
    <property type="entry name" value="DNA ALKYLATION REPAIR PROTEIN"/>
    <property type="match status" value="1"/>
</dbReference>
<keyword evidence="2" id="KW-1185">Reference proteome</keyword>
<organism evidence="1 2">
    <name type="scientific">Gordonia terrae NBRC 100016</name>
    <dbReference type="NCBI Taxonomy" id="1089454"/>
    <lineage>
        <taxon>Bacteria</taxon>
        <taxon>Bacillati</taxon>
        <taxon>Actinomycetota</taxon>
        <taxon>Actinomycetes</taxon>
        <taxon>Mycobacteriales</taxon>
        <taxon>Gordoniaceae</taxon>
        <taxon>Gordonia</taxon>
    </lineage>
</organism>
<dbReference type="SUPFAM" id="SSF48371">
    <property type="entry name" value="ARM repeat"/>
    <property type="match status" value="1"/>
</dbReference>
<dbReference type="InterPro" id="IPR014825">
    <property type="entry name" value="DNA_alkylation"/>
</dbReference>
<reference evidence="1 2" key="1">
    <citation type="submission" date="2012-02" db="EMBL/GenBank/DDBJ databases">
        <title>Whole genome shotgun sequence of Gordonia terrae NBRC 100016.</title>
        <authorList>
            <person name="Takarada H."/>
            <person name="Hosoyama A."/>
            <person name="Tsuchikane K."/>
            <person name="Katsumata H."/>
            <person name="Yamazaki S."/>
            <person name="Fujita N."/>
        </authorList>
    </citation>
    <scope>NUCLEOTIDE SEQUENCE [LARGE SCALE GENOMIC DNA]</scope>
    <source>
        <strain evidence="1 2">NBRC 100016</strain>
    </source>
</reference>
<name>A0ABQ0H7N7_9ACTN</name>
<accession>A0ABQ0H7N7</accession>
<dbReference type="Proteomes" id="UP000004881">
    <property type="component" value="Unassembled WGS sequence"/>
</dbReference>
<gene>
    <name evidence="1" type="ORF">GOTRE_001_01400</name>
</gene>
<proteinExistence type="predicted"/>
<evidence type="ECO:0000313" key="1">
    <source>
        <dbReference type="EMBL" id="GAB41891.1"/>
    </source>
</evidence>
<dbReference type="EMBL" id="BAFD01000001">
    <property type="protein sequence ID" value="GAB41891.1"/>
    <property type="molecule type" value="Genomic_DNA"/>
</dbReference>
<protein>
    <recommendedName>
        <fullName evidence="3">DNA alkylation repair enzyme</fullName>
    </recommendedName>
</protein>
<evidence type="ECO:0000313" key="2">
    <source>
        <dbReference type="Proteomes" id="UP000004881"/>
    </source>
</evidence>
<comment type="caution">
    <text evidence="1">The sequence shown here is derived from an EMBL/GenBank/DDBJ whole genome shotgun (WGS) entry which is preliminary data.</text>
</comment>
<dbReference type="PANTHER" id="PTHR41291:SF1">
    <property type="entry name" value="DNA ALKYLATION REPAIR PROTEIN"/>
    <property type="match status" value="1"/>
</dbReference>
<dbReference type="InterPro" id="IPR016024">
    <property type="entry name" value="ARM-type_fold"/>
</dbReference>